<feature type="signal peptide" evidence="1">
    <location>
        <begin position="1"/>
        <end position="17"/>
    </location>
</feature>
<organism evidence="2 3">
    <name type="scientific">Acanthoscelides obtectus</name>
    <name type="common">Bean weevil</name>
    <name type="synonym">Bruchus obtectus</name>
    <dbReference type="NCBI Taxonomy" id="200917"/>
    <lineage>
        <taxon>Eukaryota</taxon>
        <taxon>Metazoa</taxon>
        <taxon>Ecdysozoa</taxon>
        <taxon>Arthropoda</taxon>
        <taxon>Hexapoda</taxon>
        <taxon>Insecta</taxon>
        <taxon>Pterygota</taxon>
        <taxon>Neoptera</taxon>
        <taxon>Endopterygota</taxon>
        <taxon>Coleoptera</taxon>
        <taxon>Polyphaga</taxon>
        <taxon>Cucujiformia</taxon>
        <taxon>Chrysomeloidea</taxon>
        <taxon>Chrysomelidae</taxon>
        <taxon>Bruchinae</taxon>
        <taxon>Bruchini</taxon>
        <taxon>Acanthoscelides</taxon>
    </lineage>
</organism>
<protein>
    <submittedName>
        <fullName evidence="2">Uncharacterized protein</fullName>
    </submittedName>
</protein>
<name>A0A9P0K1H3_ACAOB</name>
<feature type="chain" id="PRO_5040269008" evidence="1">
    <location>
        <begin position="18"/>
        <end position="51"/>
    </location>
</feature>
<dbReference type="EMBL" id="CAKOFQ010006716">
    <property type="protein sequence ID" value="CAH1964538.1"/>
    <property type="molecule type" value="Genomic_DNA"/>
</dbReference>
<keyword evidence="1" id="KW-0732">Signal</keyword>
<comment type="caution">
    <text evidence="2">The sequence shown here is derived from an EMBL/GenBank/DDBJ whole genome shotgun (WGS) entry which is preliminary data.</text>
</comment>
<sequence>MFWRLLIHRCRIWRVCWLCIVKIGISPEMPPTFRQLLRKIPENKLVYNLFI</sequence>
<dbReference type="AlphaFoldDB" id="A0A9P0K1H3"/>
<evidence type="ECO:0000313" key="2">
    <source>
        <dbReference type="EMBL" id="CAH1964538.1"/>
    </source>
</evidence>
<accession>A0A9P0K1H3</accession>
<evidence type="ECO:0000256" key="1">
    <source>
        <dbReference type="SAM" id="SignalP"/>
    </source>
</evidence>
<proteinExistence type="predicted"/>
<gene>
    <name evidence="2" type="ORF">ACAOBT_LOCUS5853</name>
</gene>
<keyword evidence="3" id="KW-1185">Reference proteome</keyword>
<evidence type="ECO:0000313" key="3">
    <source>
        <dbReference type="Proteomes" id="UP001152888"/>
    </source>
</evidence>
<dbReference type="Proteomes" id="UP001152888">
    <property type="component" value="Unassembled WGS sequence"/>
</dbReference>
<reference evidence="2" key="1">
    <citation type="submission" date="2022-03" db="EMBL/GenBank/DDBJ databases">
        <authorList>
            <person name="Sayadi A."/>
        </authorList>
    </citation>
    <scope>NUCLEOTIDE SEQUENCE</scope>
</reference>